<evidence type="ECO:0000256" key="6">
    <source>
        <dbReference type="SAM" id="Phobius"/>
    </source>
</evidence>
<dbReference type="InterPro" id="IPR001881">
    <property type="entry name" value="EGF-like_Ca-bd_dom"/>
</dbReference>
<dbReference type="Pfam" id="PF00090">
    <property type="entry name" value="TSP_1"/>
    <property type="match status" value="1"/>
</dbReference>
<accession>A0A8S9YYB4</accession>
<evidence type="ECO:0000256" key="5">
    <source>
        <dbReference type="PROSITE-ProRule" id="PRU00076"/>
    </source>
</evidence>
<dbReference type="InterPro" id="IPR051022">
    <property type="entry name" value="Notch_Cell-Fate_Det"/>
</dbReference>
<dbReference type="SMART" id="SM00209">
    <property type="entry name" value="TSP1"/>
    <property type="match status" value="1"/>
</dbReference>
<keyword evidence="6" id="KW-1133">Transmembrane helix</keyword>
<dbReference type="InterPro" id="IPR000884">
    <property type="entry name" value="TSP1_rpt"/>
</dbReference>
<protein>
    <recommendedName>
        <fullName evidence="7">EGF-like domain-containing protein</fullName>
    </recommendedName>
</protein>
<keyword evidence="2" id="KW-0732">Signal</keyword>
<keyword evidence="6" id="KW-0472">Membrane</keyword>
<dbReference type="OrthoDB" id="10050940at2759"/>
<dbReference type="PROSITE" id="PS01186">
    <property type="entry name" value="EGF_2"/>
    <property type="match status" value="1"/>
</dbReference>
<name>A0A8S9YYB4_9TREM</name>
<dbReference type="GO" id="GO:0032991">
    <property type="term" value="C:protein-containing complex"/>
    <property type="evidence" value="ECO:0007669"/>
    <property type="project" value="TreeGrafter"/>
</dbReference>
<keyword evidence="9" id="KW-1185">Reference proteome</keyword>
<dbReference type="Gene3D" id="2.10.25.10">
    <property type="entry name" value="Laminin"/>
    <property type="match status" value="2"/>
</dbReference>
<feature type="transmembrane region" description="Helical" evidence="6">
    <location>
        <begin position="321"/>
        <end position="343"/>
    </location>
</feature>
<dbReference type="SMART" id="SM00181">
    <property type="entry name" value="EGF"/>
    <property type="match status" value="3"/>
</dbReference>
<evidence type="ECO:0000256" key="1">
    <source>
        <dbReference type="ARBA" id="ARBA00022536"/>
    </source>
</evidence>
<reference evidence="8" key="1">
    <citation type="submission" date="2019-07" db="EMBL/GenBank/DDBJ databases">
        <title>Annotation for the trematode Paragonimus miyazaki's.</title>
        <authorList>
            <person name="Choi Y.-J."/>
        </authorList>
    </citation>
    <scope>NUCLEOTIDE SEQUENCE</scope>
    <source>
        <strain evidence="8">Japan</strain>
    </source>
</reference>
<comment type="caution">
    <text evidence="8">The sequence shown here is derived from an EMBL/GenBank/DDBJ whole genome shotgun (WGS) entry which is preliminary data.</text>
</comment>
<dbReference type="PROSITE" id="PS50026">
    <property type="entry name" value="EGF_3"/>
    <property type="match status" value="2"/>
</dbReference>
<evidence type="ECO:0000256" key="4">
    <source>
        <dbReference type="ARBA" id="ARBA00023157"/>
    </source>
</evidence>
<feature type="domain" description="EGF-like" evidence="7">
    <location>
        <begin position="41"/>
        <end position="85"/>
    </location>
</feature>
<dbReference type="InterPro" id="IPR036383">
    <property type="entry name" value="TSP1_rpt_sf"/>
</dbReference>
<keyword evidence="4 5" id="KW-1015">Disulfide bond</keyword>
<dbReference type="EMBL" id="JTDE01001881">
    <property type="protein sequence ID" value="KAF7258200.1"/>
    <property type="molecule type" value="Genomic_DNA"/>
</dbReference>
<evidence type="ECO:0000256" key="2">
    <source>
        <dbReference type="ARBA" id="ARBA00022729"/>
    </source>
</evidence>
<feature type="domain" description="EGF-like" evidence="7">
    <location>
        <begin position="135"/>
        <end position="186"/>
    </location>
</feature>
<dbReference type="SUPFAM" id="SSF57196">
    <property type="entry name" value="EGF/Laminin"/>
    <property type="match status" value="2"/>
</dbReference>
<dbReference type="PROSITE" id="PS00022">
    <property type="entry name" value="EGF_1"/>
    <property type="match status" value="2"/>
</dbReference>
<evidence type="ECO:0000313" key="9">
    <source>
        <dbReference type="Proteomes" id="UP000822476"/>
    </source>
</evidence>
<proteinExistence type="predicted"/>
<evidence type="ECO:0000256" key="3">
    <source>
        <dbReference type="ARBA" id="ARBA00022737"/>
    </source>
</evidence>
<dbReference type="SMART" id="SM00179">
    <property type="entry name" value="EGF_CA"/>
    <property type="match status" value="2"/>
</dbReference>
<dbReference type="Gene3D" id="2.20.100.10">
    <property type="entry name" value="Thrombospondin type-1 (TSP1) repeat"/>
    <property type="match status" value="1"/>
</dbReference>
<keyword evidence="6" id="KW-0812">Transmembrane</keyword>
<dbReference type="AlphaFoldDB" id="A0A8S9YYB4"/>
<comment type="caution">
    <text evidence="5">Lacks conserved residue(s) required for the propagation of feature annotation.</text>
</comment>
<keyword evidence="3" id="KW-0677">Repeat</keyword>
<dbReference type="GO" id="GO:0005509">
    <property type="term" value="F:calcium ion binding"/>
    <property type="evidence" value="ECO:0007669"/>
    <property type="project" value="InterPro"/>
</dbReference>
<dbReference type="GO" id="GO:0007157">
    <property type="term" value="P:heterophilic cell-cell adhesion via plasma membrane cell adhesion molecules"/>
    <property type="evidence" value="ECO:0007669"/>
    <property type="project" value="TreeGrafter"/>
</dbReference>
<dbReference type="Proteomes" id="UP000822476">
    <property type="component" value="Unassembled WGS sequence"/>
</dbReference>
<dbReference type="GO" id="GO:0005886">
    <property type="term" value="C:plasma membrane"/>
    <property type="evidence" value="ECO:0007669"/>
    <property type="project" value="TreeGrafter"/>
</dbReference>
<feature type="disulfide bond" evidence="5">
    <location>
        <begin position="75"/>
        <end position="84"/>
    </location>
</feature>
<dbReference type="CDD" id="cd00054">
    <property type="entry name" value="EGF_CA"/>
    <property type="match status" value="1"/>
</dbReference>
<sequence length="369" mass="41736">MRTQIHHRLRSKLRDIYELDYQCECESGYQFNRTQRQCVRRAVECHTGDCYNGGICEVLHVYNKASRDMSYKCHCPPAWQGPMCEQPRNPCKHLSSQLCAPYQCFRDANNRLTGYSCACPPGMRSASHASPRCVNINECNELTNPCLNGGVCIDRQAPSANTPRIAGQPYGYACLCRYGYSGARCERPPPSLYWSGWSLWSRCSASCGVGTYTRHRTCPVRNRCVGRSIETGRCLGPVTHCADAVGDASVVPYGLGSKIVQGWGIGWTPEDDRTLSDAFFWSETEDGWPRLYFRKEGFHFADILTWTKLTQLSRQWSLTQLMIYHAVVLGLVTLPLLVIFLALSKMIQKSLRRRRPAQSLVETSSDEKN</sequence>
<dbReference type="GO" id="GO:0045197">
    <property type="term" value="P:establishment or maintenance of epithelial cell apical/basal polarity"/>
    <property type="evidence" value="ECO:0007669"/>
    <property type="project" value="TreeGrafter"/>
</dbReference>
<evidence type="ECO:0000313" key="8">
    <source>
        <dbReference type="EMBL" id="KAF7258200.1"/>
    </source>
</evidence>
<gene>
    <name evidence="8" type="ORF">EG68_03341</name>
</gene>
<organism evidence="8 9">
    <name type="scientific">Paragonimus skrjabini miyazakii</name>
    <dbReference type="NCBI Taxonomy" id="59628"/>
    <lineage>
        <taxon>Eukaryota</taxon>
        <taxon>Metazoa</taxon>
        <taxon>Spiralia</taxon>
        <taxon>Lophotrochozoa</taxon>
        <taxon>Platyhelminthes</taxon>
        <taxon>Trematoda</taxon>
        <taxon>Digenea</taxon>
        <taxon>Plagiorchiida</taxon>
        <taxon>Troglotremata</taxon>
        <taxon>Troglotrematidae</taxon>
        <taxon>Paragonimus</taxon>
    </lineage>
</organism>
<dbReference type="InterPro" id="IPR000742">
    <property type="entry name" value="EGF"/>
</dbReference>
<dbReference type="PANTHER" id="PTHR24049:SF22">
    <property type="entry name" value="DROSOPHILA CRUMBS HOMOLOG"/>
    <property type="match status" value="1"/>
</dbReference>
<dbReference type="SUPFAM" id="SSF82895">
    <property type="entry name" value="TSP-1 type 1 repeat"/>
    <property type="match status" value="1"/>
</dbReference>
<feature type="disulfide bond" evidence="5">
    <location>
        <begin position="176"/>
        <end position="185"/>
    </location>
</feature>
<keyword evidence="1 5" id="KW-0245">EGF-like domain</keyword>
<dbReference type="PROSITE" id="PS50092">
    <property type="entry name" value="TSP1"/>
    <property type="match status" value="1"/>
</dbReference>
<dbReference type="PANTHER" id="PTHR24049">
    <property type="entry name" value="CRUMBS FAMILY MEMBER"/>
    <property type="match status" value="1"/>
</dbReference>
<evidence type="ECO:0000259" key="7">
    <source>
        <dbReference type="PROSITE" id="PS50026"/>
    </source>
</evidence>